<dbReference type="OrthoDB" id="7374807at2"/>
<protein>
    <submittedName>
        <fullName evidence="3">Tripartite tricarboxylate transporter substrate binding protein</fullName>
    </submittedName>
</protein>
<dbReference type="AlphaFoldDB" id="A0A7X3SP00"/>
<dbReference type="SUPFAM" id="SSF53850">
    <property type="entry name" value="Periplasmic binding protein-like II"/>
    <property type="match status" value="1"/>
</dbReference>
<comment type="caution">
    <text evidence="3">The sequence shown here is derived from an EMBL/GenBank/DDBJ whole genome shotgun (WGS) entry which is preliminary data.</text>
</comment>
<organism evidence="3 4">
    <name type="scientific">Microvirga makkahensis</name>
    <dbReference type="NCBI Taxonomy" id="1128670"/>
    <lineage>
        <taxon>Bacteria</taxon>
        <taxon>Pseudomonadati</taxon>
        <taxon>Pseudomonadota</taxon>
        <taxon>Alphaproteobacteria</taxon>
        <taxon>Hyphomicrobiales</taxon>
        <taxon>Methylobacteriaceae</taxon>
        <taxon>Microvirga</taxon>
    </lineage>
</organism>
<keyword evidence="2" id="KW-0732">Signal</keyword>
<evidence type="ECO:0000313" key="4">
    <source>
        <dbReference type="Proteomes" id="UP000436483"/>
    </source>
</evidence>
<dbReference type="PANTHER" id="PTHR42928">
    <property type="entry name" value="TRICARBOXYLATE-BINDING PROTEIN"/>
    <property type="match status" value="1"/>
</dbReference>
<comment type="similarity">
    <text evidence="1">Belongs to the UPF0065 (bug) family.</text>
</comment>
<dbReference type="PANTHER" id="PTHR42928:SF5">
    <property type="entry name" value="BLR1237 PROTEIN"/>
    <property type="match status" value="1"/>
</dbReference>
<evidence type="ECO:0000256" key="2">
    <source>
        <dbReference type="SAM" id="SignalP"/>
    </source>
</evidence>
<feature type="chain" id="PRO_5031163320" evidence="2">
    <location>
        <begin position="27"/>
        <end position="319"/>
    </location>
</feature>
<dbReference type="CDD" id="cd07012">
    <property type="entry name" value="PBP2_Bug_TTT"/>
    <property type="match status" value="1"/>
</dbReference>
<dbReference type="InterPro" id="IPR042100">
    <property type="entry name" value="Bug_dom1"/>
</dbReference>
<name>A0A7X3SP00_9HYPH</name>
<dbReference type="RefSeq" id="WP_160884310.1">
    <property type="nucleotide sequence ID" value="NZ_WURB01000005.1"/>
</dbReference>
<dbReference type="EMBL" id="WURB01000005">
    <property type="protein sequence ID" value="MXQ11733.1"/>
    <property type="molecule type" value="Genomic_DNA"/>
</dbReference>
<evidence type="ECO:0000256" key="1">
    <source>
        <dbReference type="ARBA" id="ARBA00006987"/>
    </source>
</evidence>
<dbReference type="Pfam" id="PF03401">
    <property type="entry name" value="TctC"/>
    <property type="match status" value="1"/>
</dbReference>
<dbReference type="Gene3D" id="3.40.190.10">
    <property type="entry name" value="Periplasmic binding protein-like II"/>
    <property type="match status" value="1"/>
</dbReference>
<dbReference type="InterPro" id="IPR005064">
    <property type="entry name" value="BUG"/>
</dbReference>
<sequence length="319" mass="34314">MQRRHFFIGTCAALMIASSGLFPVQAQGKYPEKPVEFIVPWAPGGGSDAIMRIVAKQLEDELGQPFPVINVPGASGTLGLQQVAKAKPDGYTISQIHDGLLTSFHTDLTKLNWDSFTPVGLITSSPQFIVISANSPWKTLEEFVAHAKKNPGKIKFGVTLAGVPHLHAAMVGDATGTEFGYVGYEGTGERIRGLLGGTVEAAIGDVASAGQFVKNGDLRFLAVGSEERLPEYPDVPTLKELGYDIDLSINRGLVVPKGTPQERIDVLEEALSKVAKDQDAIQQIKNAGGDVVFRSQEDYVKSLQRLDETVKRLSSKLAS</sequence>
<dbReference type="PIRSF" id="PIRSF017082">
    <property type="entry name" value="YflP"/>
    <property type="match status" value="1"/>
</dbReference>
<feature type="signal peptide" evidence="2">
    <location>
        <begin position="1"/>
        <end position="26"/>
    </location>
</feature>
<accession>A0A7X3SP00</accession>
<gene>
    <name evidence="3" type="ORF">GR328_09745</name>
</gene>
<reference evidence="3 4" key="1">
    <citation type="submission" date="2019-12" db="EMBL/GenBank/DDBJ databases">
        <authorList>
            <person name="Yuan C.-G."/>
        </authorList>
    </citation>
    <scope>NUCLEOTIDE SEQUENCE [LARGE SCALE GENOMIC DNA]</scope>
    <source>
        <strain evidence="3 4">KCTC 23863</strain>
    </source>
</reference>
<proteinExistence type="inferred from homology"/>
<keyword evidence="4" id="KW-1185">Reference proteome</keyword>
<dbReference type="Proteomes" id="UP000436483">
    <property type="component" value="Unassembled WGS sequence"/>
</dbReference>
<dbReference type="Gene3D" id="3.40.190.150">
    <property type="entry name" value="Bordetella uptake gene, domain 1"/>
    <property type="match status" value="1"/>
</dbReference>
<reference evidence="3 4" key="2">
    <citation type="submission" date="2020-01" db="EMBL/GenBank/DDBJ databases">
        <title>Microvirga sp. nov., an arsenate reduction bacterium isolated from Tibet hotspring sediments.</title>
        <authorList>
            <person name="Xian W.-D."/>
            <person name="Li W.-J."/>
        </authorList>
    </citation>
    <scope>NUCLEOTIDE SEQUENCE [LARGE SCALE GENOMIC DNA]</scope>
    <source>
        <strain evidence="3 4">KCTC 23863</strain>
    </source>
</reference>
<evidence type="ECO:0000313" key="3">
    <source>
        <dbReference type="EMBL" id="MXQ11733.1"/>
    </source>
</evidence>